<dbReference type="Proteomes" id="UP000266673">
    <property type="component" value="Unassembled WGS sequence"/>
</dbReference>
<protein>
    <submittedName>
        <fullName evidence="2">Uncharacterized protein</fullName>
    </submittedName>
</protein>
<evidence type="ECO:0000313" key="3">
    <source>
        <dbReference type="Proteomes" id="UP000266673"/>
    </source>
</evidence>
<dbReference type="AlphaFoldDB" id="A0A397UIC7"/>
<accession>A0A397UIC7</accession>
<keyword evidence="3" id="KW-1185">Reference proteome</keyword>
<evidence type="ECO:0000313" key="2">
    <source>
        <dbReference type="EMBL" id="RIB09884.1"/>
    </source>
</evidence>
<feature type="transmembrane region" description="Helical" evidence="1">
    <location>
        <begin position="12"/>
        <end position="33"/>
    </location>
</feature>
<feature type="transmembrane region" description="Helical" evidence="1">
    <location>
        <begin position="82"/>
        <end position="101"/>
    </location>
</feature>
<keyword evidence="1" id="KW-0812">Transmembrane</keyword>
<feature type="transmembrane region" description="Helical" evidence="1">
    <location>
        <begin position="53"/>
        <end position="75"/>
    </location>
</feature>
<dbReference type="OrthoDB" id="2316213at2759"/>
<keyword evidence="1" id="KW-0472">Membrane</keyword>
<sequence>MKSFVGTKRGVCLCLSIIPNLILAFLCPVFEIAKLKLFSLSGGEITYNIWVEYTYLALTLSMINAIFLIHCCCIFEYGDLAWYFKIVTTIWLIFPFIYTFLTIKEMGDIPFNCPSDYPYKSNMILAACKVRETNLICMWLYFATLIIIIPLFWSLRNALNTSPSPDFEQKTGGFHRIFAKLRLEISGRQSPRSDLEDDQKNEHIKSVLLFEAESPIV</sequence>
<name>A0A397UIC7_9GLOM</name>
<keyword evidence="1" id="KW-1133">Transmembrane helix</keyword>
<gene>
    <name evidence="2" type="ORF">C2G38_2107449</name>
</gene>
<reference evidence="2 3" key="1">
    <citation type="submission" date="2018-06" db="EMBL/GenBank/DDBJ databases">
        <title>Comparative genomics reveals the genomic features of Rhizophagus irregularis, R. cerebriforme, R. diaphanum and Gigaspora rosea, and their symbiotic lifestyle signature.</title>
        <authorList>
            <person name="Morin E."/>
            <person name="San Clemente H."/>
            <person name="Chen E.C.H."/>
            <person name="De La Providencia I."/>
            <person name="Hainaut M."/>
            <person name="Kuo A."/>
            <person name="Kohler A."/>
            <person name="Murat C."/>
            <person name="Tang N."/>
            <person name="Roy S."/>
            <person name="Loubradou J."/>
            <person name="Henrissat B."/>
            <person name="Grigoriev I.V."/>
            <person name="Corradi N."/>
            <person name="Roux C."/>
            <person name="Martin F.M."/>
        </authorList>
    </citation>
    <scope>NUCLEOTIDE SEQUENCE [LARGE SCALE GENOMIC DNA]</scope>
    <source>
        <strain evidence="2 3">DAOM 194757</strain>
    </source>
</reference>
<organism evidence="2 3">
    <name type="scientific">Gigaspora rosea</name>
    <dbReference type="NCBI Taxonomy" id="44941"/>
    <lineage>
        <taxon>Eukaryota</taxon>
        <taxon>Fungi</taxon>
        <taxon>Fungi incertae sedis</taxon>
        <taxon>Mucoromycota</taxon>
        <taxon>Glomeromycotina</taxon>
        <taxon>Glomeromycetes</taxon>
        <taxon>Diversisporales</taxon>
        <taxon>Gigasporaceae</taxon>
        <taxon>Gigaspora</taxon>
    </lineage>
</organism>
<proteinExistence type="predicted"/>
<evidence type="ECO:0000256" key="1">
    <source>
        <dbReference type="SAM" id="Phobius"/>
    </source>
</evidence>
<comment type="caution">
    <text evidence="2">The sequence shown here is derived from an EMBL/GenBank/DDBJ whole genome shotgun (WGS) entry which is preliminary data.</text>
</comment>
<feature type="transmembrane region" description="Helical" evidence="1">
    <location>
        <begin position="138"/>
        <end position="155"/>
    </location>
</feature>
<dbReference type="EMBL" id="QKWP01001315">
    <property type="protein sequence ID" value="RIB09884.1"/>
    <property type="molecule type" value="Genomic_DNA"/>
</dbReference>